<dbReference type="InterPro" id="IPR012334">
    <property type="entry name" value="Pectin_lyas_fold"/>
</dbReference>
<dbReference type="SUPFAM" id="SSF51126">
    <property type="entry name" value="Pectin lyase-like"/>
    <property type="match status" value="2"/>
</dbReference>
<dbReference type="NCBIfam" id="TIGR04183">
    <property type="entry name" value="Por_Secre_tail"/>
    <property type="match status" value="1"/>
</dbReference>
<dbReference type="PANTHER" id="PTHR11319">
    <property type="entry name" value="G PROTEIN-COUPLED RECEPTOR-RELATED"/>
    <property type="match status" value="1"/>
</dbReference>
<dbReference type="InterPro" id="IPR026444">
    <property type="entry name" value="Secre_tail"/>
</dbReference>
<dbReference type="InterPro" id="IPR011050">
    <property type="entry name" value="Pectin_lyase_fold/virulence"/>
</dbReference>
<proteinExistence type="predicted"/>
<name>A0A948RXJ4_UNCEI</name>
<evidence type="ECO:0000313" key="1">
    <source>
        <dbReference type="EMBL" id="MBU2690079.1"/>
    </source>
</evidence>
<dbReference type="Gene3D" id="2.160.20.10">
    <property type="entry name" value="Single-stranded right-handed beta-helix, Pectin lyase-like"/>
    <property type="match status" value="2"/>
</dbReference>
<dbReference type="Proteomes" id="UP000777784">
    <property type="component" value="Unassembled WGS sequence"/>
</dbReference>
<gene>
    <name evidence="1" type="ORF">KJ970_04065</name>
</gene>
<accession>A0A948RXJ4</accession>
<dbReference type="EMBL" id="JAHJDP010000023">
    <property type="protein sequence ID" value="MBU2690079.1"/>
    <property type="molecule type" value="Genomic_DNA"/>
</dbReference>
<reference evidence="1" key="1">
    <citation type="submission" date="2021-05" db="EMBL/GenBank/DDBJ databases">
        <title>Energy efficiency and biological interactions define the core microbiome of deep oligotrophic groundwater.</title>
        <authorList>
            <person name="Mehrshad M."/>
            <person name="Lopez-Fernandez M."/>
            <person name="Bell E."/>
            <person name="Bernier-Latmani R."/>
            <person name="Bertilsson S."/>
            <person name="Dopson M."/>
        </authorList>
    </citation>
    <scope>NUCLEOTIDE SEQUENCE</scope>
    <source>
        <strain evidence="1">Modern_marine.mb.64</strain>
    </source>
</reference>
<organism evidence="1 2">
    <name type="scientific">Eiseniibacteriota bacterium</name>
    <dbReference type="NCBI Taxonomy" id="2212470"/>
    <lineage>
        <taxon>Bacteria</taxon>
        <taxon>Candidatus Eiseniibacteriota</taxon>
    </lineage>
</organism>
<protein>
    <submittedName>
        <fullName evidence="1">T9SS type A sorting domain-containing protein</fullName>
    </submittedName>
</protein>
<sequence>MNCRREAPVTCRSWPLFLLILLIPDQCALSSEILRVDPINGPFYTIQSAIDSCEAYDIVELAPASFDESVTIETKSITIRSTDGPAATIWDGSGQHRLILAADCNLTLEGITFQNGWTDVGGGGAVRARHSILQIQDCAFRGNVVGCAPTGRTQGGAIYLSGSNSGVDIRRSLFVENRTIGDMNNGGAVAFTIFDSGLNPNSDAADPALQANPGSMTIEDCTFLRNVSGWDGSAVMDWVSSVLSVQRCLFIENRRLGGLRTGGIFTLSSGLLNLHCCLIWEESSPVIDDRELLAQENLAGYFYADPRICPDDPETIHESSPALTWLGCPDIGNLPVGCRGPIVLSVRAHPLNPEAAQIIRIYGYGLDEVDGATLESSEGEIYEDVRLSHDDTWLAVTFDLLGADPGSWTLRLFEGGEPVASLEEAVTVLPFTVLAFLEPWIETRDSRSLKLAQRGWTGEIGLELVHSEIDERIPFQEMEQIASDTLLLNADFQWAADGVYDLEVTKGTQAVRVEDVLYVGIPPVLRVPDDYETIPDAILAAPPGAEIQVGEGIYPESVVVDRPIRLRGQGRTTRISLAESETTRCVHILESAGRITRIDSLTIERGAPASGSGGGLLAEAPVTVHACNFYYNRAGLGNGGAACLAPGSQVLGSNFMYNGLNGGESGVVSDPFAGAHGVAGALFCLDCRVENSQFEGNFAPCVGAAAVRGLFRNNHLGYNFDSWYEGDGIDALAAQGEITGNRFENSCGSDGPPIAFILGPSSVSYNTFSDYWQDMCYELSLVQLQGPVDFFHNTLAGTGLQICTHIQTPPGPGDKIRIYNNLIESGRAHYPDLFYCRRRLVLGPVFSIPTTNIESSCNLGDDIAIYSPSGRYECPDCVHEMHDVGYCEVPYDDGYHSYGEFNLRLRLNSPALPNNSPIGCADTLGAQPVGCDVVPVLVSGAQVGLTDDGVELSWTLSSDLSVLGFGLMRENDGQRIELTAEPMPPCNQCRYLDHEALLLSGPTEYWLTILWDNGREDIVPLGGLALTAPREMRLDPPHPNPVSVAGSVSFYLPRKSYAQVELIDVAGRRVMKLLEAWTDPGRTIISLHQEIPQLQSGIYWIRLSAEGQSRTRRFVVVR</sequence>
<dbReference type="AlphaFoldDB" id="A0A948RXJ4"/>
<comment type="caution">
    <text evidence="1">The sequence shown here is derived from an EMBL/GenBank/DDBJ whole genome shotgun (WGS) entry which is preliminary data.</text>
</comment>
<evidence type="ECO:0000313" key="2">
    <source>
        <dbReference type="Proteomes" id="UP000777784"/>
    </source>
</evidence>
<dbReference type="PANTHER" id="PTHR11319:SF35">
    <property type="entry name" value="OUTER MEMBRANE PROTEIN PMPC-RELATED"/>
    <property type="match status" value="1"/>
</dbReference>